<feature type="signal peptide" evidence="1">
    <location>
        <begin position="1"/>
        <end position="33"/>
    </location>
</feature>
<name>A0A251TD31_HELAN</name>
<gene>
    <name evidence="2" type="ORF">HannXRQ_Chr11g0335141</name>
</gene>
<dbReference type="Proteomes" id="UP000215914">
    <property type="component" value="Chromosome 11"/>
</dbReference>
<evidence type="ECO:0000256" key="1">
    <source>
        <dbReference type="SAM" id="SignalP"/>
    </source>
</evidence>
<evidence type="ECO:0000313" key="2">
    <source>
        <dbReference type="EMBL" id="OTG07851.1"/>
    </source>
</evidence>
<protein>
    <submittedName>
        <fullName evidence="2">Uncharacterized protein</fullName>
    </submittedName>
</protein>
<organism evidence="2 3">
    <name type="scientific">Helianthus annuus</name>
    <name type="common">Common sunflower</name>
    <dbReference type="NCBI Taxonomy" id="4232"/>
    <lineage>
        <taxon>Eukaryota</taxon>
        <taxon>Viridiplantae</taxon>
        <taxon>Streptophyta</taxon>
        <taxon>Embryophyta</taxon>
        <taxon>Tracheophyta</taxon>
        <taxon>Spermatophyta</taxon>
        <taxon>Magnoliopsida</taxon>
        <taxon>eudicotyledons</taxon>
        <taxon>Gunneridae</taxon>
        <taxon>Pentapetalae</taxon>
        <taxon>asterids</taxon>
        <taxon>campanulids</taxon>
        <taxon>Asterales</taxon>
        <taxon>Asteraceae</taxon>
        <taxon>Asteroideae</taxon>
        <taxon>Heliantheae alliance</taxon>
        <taxon>Heliantheae</taxon>
        <taxon>Helianthus</taxon>
    </lineage>
</organism>
<dbReference type="InParanoid" id="A0A251TD31"/>
<dbReference type="AlphaFoldDB" id="A0A251TD31"/>
<accession>A0A251TD31</accession>
<reference evidence="3" key="1">
    <citation type="journal article" date="2017" name="Nature">
        <title>The sunflower genome provides insights into oil metabolism, flowering and Asterid evolution.</title>
        <authorList>
            <person name="Badouin H."/>
            <person name="Gouzy J."/>
            <person name="Grassa C.J."/>
            <person name="Murat F."/>
            <person name="Staton S.E."/>
            <person name="Cottret L."/>
            <person name="Lelandais-Briere C."/>
            <person name="Owens G.L."/>
            <person name="Carrere S."/>
            <person name="Mayjonade B."/>
            <person name="Legrand L."/>
            <person name="Gill N."/>
            <person name="Kane N.C."/>
            <person name="Bowers J.E."/>
            <person name="Hubner S."/>
            <person name="Bellec A."/>
            <person name="Berard A."/>
            <person name="Berges H."/>
            <person name="Blanchet N."/>
            <person name="Boniface M.C."/>
            <person name="Brunel D."/>
            <person name="Catrice O."/>
            <person name="Chaidir N."/>
            <person name="Claudel C."/>
            <person name="Donnadieu C."/>
            <person name="Faraut T."/>
            <person name="Fievet G."/>
            <person name="Helmstetter N."/>
            <person name="King M."/>
            <person name="Knapp S.J."/>
            <person name="Lai Z."/>
            <person name="Le Paslier M.C."/>
            <person name="Lippi Y."/>
            <person name="Lorenzon L."/>
            <person name="Mandel J.R."/>
            <person name="Marage G."/>
            <person name="Marchand G."/>
            <person name="Marquand E."/>
            <person name="Bret-Mestries E."/>
            <person name="Morien E."/>
            <person name="Nambeesan S."/>
            <person name="Nguyen T."/>
            <person name="Pegot-Espagnet P."/>
            <person name="Pouilly N."/>
            <person name="Raftis F."/>
            <person name="Sallet E."/>
            <person name="Schiex T."/>
            <person name="Thomas J."/>
            <person name="Vandecasteele C."/>
            <person name="Vares D."/>
            <person name="Vear F."/>
            <person name="Vautrin S."/>
            <person name="Crespi M."/>
            <person name="Mangin B."/>
            <person name="Burke J.M."/>
            <person name="Salse J."/>
            <person name="Munos S."/>
            <person name="Vincourt P."/>
            <person name="Rieseberg L.H."/>
            <person name="Langlade N.B."/>
        </authorList>
    </citation>
    <scope>NUCLEOTIDE SEQUENCE [LARGE SCALE GENOMIC DNA]</scope>
    <source>
        <strain evidence="3">cv. SF193</strain>
    </source>
</reference>
<sequence>MEAAMAGGGGCRIKLRIFEVGSWLWLIITVTIAQTQNTTDPAEGYILYFYVSPLSIQPLSLSLKN</sequence>
<keyword evidence="3" id="KW-1185">Reference proteome</keyword>
<dbReference type="EMBL" id="CM007900">
    <property type="protein sequence ID" value="OTG07851.1"/>
    <property type="molecule type" value="Genomic_DNA"/>
</dbReference>
<feature type="chain" id="PRO_5013327129" evidence="1">
    <location>
        <begin position="34"/>
        <end position="65"/>
    </location>
</feature>
<keyword evidence="1" id="KW-0732">Signal</keyword>
<proteinExistence type="predicted"/>
<evidence type="ECO:0000313" key="3">
    <source>
        <dbReference type="Proteomes" id="UP000215914"/>
    </source>
</evidence>